<proteinExistence type="predicted"/>
<dbReference type="OrthoDB" id="2324972at2759"/>
<keyword evidence="1" id="KW-0812">Transmembrane</keyword>
<evidence type="ECO:0000313" key="3">
    <source>
        <dbReference type="Proteomes" id="UP000789342"/>
    </source>
</evidence>
<gene>
    <name evidence="2" type="ORF">AMORRO_LOCUS9709</name>
</gene>
<evidence type="ECO:0000256" key="1">
    <source>
        <dbReference type="SAM" id="Phobius"/>
    </source>
</evidence>
<feature type="transmembrane region" description="Helical" evidence="1">
    <location>
        <begin position="200"/>
        <end position="222"/>
    </location>
</feature>
<keyword evidence="1" id="KW-1133">Transmembrane helix</keyword>
<protein>
    <submittedName>
        <fullName evidence="2">6345_t:CDS:1</fullName>
    </submittedName>
</protein>
<keyword evidence="3" id="KW-1185">Reference proteome</keyword>
<feature type="non-terminal residue" evidence="2">
    <location>
        <position position="231"/>
    </location>
</feature>
<dbReference type="EMBL" id="CAJVPV010009790">
    <property type="protein sequence ID" value="CAG8645328.1"/>
    <property type="molecule type" value="Genomic_DNA"/>
</dbReference>
<organism evidence="2 3">
    <name type="scientific">Acaulospora morrowiae</name>
    <dbReference type="NCBI Taxonomy" id="94023"/>
    <lineage>
        <taxon>Eukaryota</taxon>
        <taxon>Fungi</taxon>
        <taxon>Fungi incertae sedis</taxon>
        <taxon>Mucoromycota</taxon>
        <taxon>Glomeromycotina</taxon>
        <taxon>Glomeromycetes</taxon>
        <taxon>Diversisporales</taxon>
        <taxon>Acaulosporaceae</taxon>
        <taxon>Acaulospora</taxon>
    </lineage>
</organism>
<reference evidence="2" key="1">
    <citation type="submission" date="2021-06" db="EMBL/GenBank/DDBJ databases">
        <authorList>
            <person name="Kallberg Y."/>
            <person name="Tangrot J."/>
            <person name="Rosling A."/>
        </authorList>
    </citation>
    <scope>NUCLEOTIDE SEQUENCE</scope>
    <source>
        <strain evidence="2">CL551</strain>
    </source>
</reference>
<feature type="transmembrane region" description="Helical" evidence="1">
    <location>
        <begin position="114"/>
        <end position="137"/>
    </location>
</feature>
<keyword evidence="1" id="KW-0472">Membrane</keyword>
<dbReference type="AlphaFoldDB" id="A0A9N9DMA7"/>
<dbReference type="Proteomes" id="UP000789342">
    <property type="component" value="Unassembled WGS sequence"/>
</dbReference>
<accession>A0A9N9DMA7</accession>
<comment type="caution">
    <text evidence="2">The sequence shown here is derived from an EMBL/GenBank/DDBJ whole genome shotgun (WGS) entry which is preliminary data.</text>
</comment>
<name>A0A9N9DMA7_9GLOM</name>
<feature type="transmembrane region" description="Helical" evidence="1">
    <location>
        <begin position="41"/>
        <end position="59"/>
    </location>
</feature>
<evidence type="ECO:0000313" key="2">
    <source>
        <dbReference type="EMBL" id="CAG8645328.1"/>
    </source>
</evidence>
<sequence length="231" mass="26004">MDSFKNLIFQLLDPIPQYVSGCLPALAIMGESPANKLTRKLTWLFRCLGCPFTGLFYAINIGGKKESRVAYWLSSNKFVTAGGTEPEFRPLGFYFCEINNDDIKKHIGQCTAKVSILEIFSAYVSGYFTLIGLLALISKATGTISCNGWPYIPSLLSWTLPAIWRRIRSGNMVIKEPDNVFEEHEIRVVENHDDRASKRITVSITALLSICYPWIVLLLAYFSRPIGYGCR</sequence>